<accession>A0A9D4VC38</accession>
<feature type="compositionally biased region" description="Basic and acidic residues" evidence="1">
    <location>
        <begin position="49"/>
        <end position="74"/>
    </location>
</feature>
<reference evidence="2" key="1">
    <citation type="submission" date="2021-01" db="EMBL/GenBank/DDBJ databases">
        <title>Adiantum capillus-veneris genome.</title>
        <authorList>
            <person name="Fang Y."/>
            <person name="Liao Q."/>
        </authorList>
    </citation>
    <scope>NUCLEOTIDE SEQUENCE</scope>
    <source>
        <strain evidence="2">H3</strain>
        <tissue evidence="2">Leaf</tissue>
    </source>
</reference>
<proteinExistence type="predicted"/>
<evidence type="ECO:0000313" key="3">
    <source>
        <dbReference type="Proteomes" id="UP000886520"/>
    </source>
</evidence>
<evidence type="ECO:0000313" key="2">
    <source>
        <dbReference type="EMBL" id="KAI5083492.1"/>
    </source>
</evidence>
<organism evidence="2 3">
    <name type="scientific">Adiantum capillus-veneris</name>
    <name type="common">Maidenhair fern</name>
    <dbReference type="NCBI Taxonomy" id="13818"/>
    <lineage>
        <taxon>Eukaryota</taxon>
        <taxon>Viridiplantae</taxon>
        <taxon>Streptophyta</taxon>
        <taxon>Embryophyta</taxon>
        <taxon>Tracheophyta</taxon>
        <taxon>Polypodiopsida</taxon>
        <taxon>Polypodiidae</taxon>
        <taxon>Polypodiales</taxon>
        <taxon>Pteridineae</taxon>
        <taxon>Pteridaceae</taxon>
        <taxon>Vittarioideae</taxon>
        <taxon>Adiantum</taxon>
    </lineage>
</organism>
<feature type="compositionally biased region" description="Basic and acidic residues" evidence="1">
    <location>
        <begin position="28"/>
        <end position="39"/>
    </location>
</feature>
<keyword evidence="3" id="KW-1185">Reference proteome</keyword>
<feature type="region of interest" description="Disordered" evidence="1">
    <location>
        <begin position="1"/>
        <end position="87"/>
    </location>
</feature>
<gene>
    <name evidence="2" type="ORF">GOP47_0003235</name>
</gene>
<evidence type="ECO:0000256" key="1">
    <source>
        <dbReference type="SAM" id="MobiDB-lite"/>
    </source>
</evidence>
<dbReference type="Proteomes" id="UP000886520">
    <property type="component" value="Chromosome 3"/>
</dbReference>
<sequence length="87" mass="9995">MAGDPQEIYTVTMKHFSPRLTTPPLAAKNKEDSKKKDINQFHAPLEQTDLVRDEEKQADKAAKKIDDRLPKEKDQEEDMQQLGRGEC</sequence>
<dbReference type="AlphaFoldDB" id="A0A9D4VC38"/>
<dbReference type="EMBL" id="JABFUD020000002">
    <property type="protein sequence ID" value="KAI5083492.1"/>
    <property type="molecule type" value="Genomic_DNA"/>
</dbReference>
<name>A0A9D4VC38_ADICA</name>
<protein>
    <submittedName>
        <fullName evidence="2">Uncharacterized protein</fullName>
    </submittedName>
</protein>
<comment type="caution">
    <text evidence="2">The sequence shown here is derived from an EMBL/GenBank/DDBJ whole genome shotgun (WGS) entry which is preliminary data.</text>
</comment>